<dbReference type="Pfam" id="PF22890">
    <property type="entry name" value="TPR_EMC2"/>
    <property type="match status" value="1"/>
</dbReference>
<keyword evidence="5" id="KW-0256">Endoplasmic reticulum</keyword>
<comment type="subunit">
    <text evidence="5">Component of the ER membrane protein complex (EMC).</text>
</comment>
<comment type="caution">
    <text evidence="7">The sequence shown here is derived from an EMBL/GenBank/DDBJ whole genome shotgun (WGS) entry which is preliminary data.</text>
</comment>
<protein>
    <recommendedName>
        <fullName evidence="5">ER membrane protein complex subunit 2</fullName>
    </recommendedName>
</protein>
<keyword evidence="3 4" id="KW-0802">TPR repeat</keyword>
<evidence type="ECO:0000256" key="4">
    <source>
        <dbReference type="PROSITE-ProRule" id="PRU00339"/>
    </source>
</evidence>
<dbReference type="InterPro" id="IPR019734">
    <property type="entry name" value="TPR_rpt"/>
</dbReference>
<dbReference type="AlphaFoldDB" id="A0A9D3Z3X6"/>
<evidence type="ECO:0000256" key="2">
    <source>
        <dbReference type="ARBA" id="ARBA00022737"/>
    </source>
</evidence>
<dbReference type="Proteomes" id="UP000828390">
    <property type="component" value="Unassembled WGS sequence"/>
</dbReference>
<accession>A0A9D3Z3X6</accession>
<comment type="subcellular location">
    <subcellularLocation>
        <location evidence="5">Endoplasmic reticulum membrane</location>
        <topology evidence="5">Peripheral membrane protein</topology>
        <orientation evidence="5">Cytoplasmic side</orientation>
    </subcellularLocation>
</comment>
<dbReference type="PROSITE" id="PS50005">
    <property type="entry name" value="TPR"/>
    <property type="match status" value="1"/>
</dbReference>
<dbReference type="InterPro" id="IPR011990">
    <property type="entry name" value="TPR-like_helical_dom_sf"/>
</dbReference>
<feature type="repeat" description="TPR" evidence="4">
    <location>
        <begin position="78"/>
        <end position="111"/>
    </location>
</feature>
<dbReference type="GO" id="GO:0072546">
    <property type="term" value="C:EMC complex"/>
    <property type="evidence" value="ECO:0007669"/>
    <property type="project" value="UniProtKB-UniRule"/>
</dbReference>
<proteinExistence type="inferred from homology"/>
<sequence>MSWEDARDALRKMREDQVRDGPRVVRLWKQILSNYAHKLGDEVWTVQEQVTIGALDCQNLDLAQECISCLNSKFPGSLRVLRLKGMFYEAEGKYTKANECYDKILEEDKANMFAAKRKIAMSKEQNDLPEAVNQLNKYLETFMTDFDAWMELCDLYLQHQEYSKAAFCLEELIMSNPHSHLYHQKYAEIKYTQGGMENLEIARAYFAQACKLNPNNMRAQFGLLLTSSNLATGYNKSQRSVNAKCAMWAAEQIIDKYQVCGSQCAMWAAEQIIDKYQVCEPQCAMWAAEQIIDKYQVCESQCAMWAAEQIIDKYQVCESQCAMWAAEQIIDKYQVCESQCAMWAAEQIIDKYQVCESQCAMWAAEQIIDKYQVCESQCAMWAAEQIIDKYQVCESQCAMWAAEQIIDKYQVCESQCAMWAAEQIIDKYQTTQSQEQLQDTKVLELIRKMQENVSTQHDS</sequence>
<name>A0A9D3Z3X6_DREPO</name>
<feature type="domain" description="EMC2 TPR-like" evidence="6">
    <location>
        <begin position="82"/>
        <end position="190"/>
    </location>
</feature>
<evidence type="ECO:0000313" key="8">
    <source>
        <dbReference type="Proteomes" id="UP000828390"/>
    </source>
</evidence>
<dbReference type="EMBL" id="JAIWYP010000014">
    <property type="protein sequence ID" value="KAH3712333.1"/>
    <property type="molecule type" value="Genomic_DNA"/>
</dbReference>
<evidence type="ECO:0000259" key="6">
    <source>
        <dbReference type="Pfam" id="PF22890"/>
    </source>
</evidence>
<reference evidence="7" key="2">
    <citation type="submission" date="2020-11" db="EMBL/GenBank/DDBJ databases">
        <authorList>
            <person name="McCartney M.A."/>
            <person name="Auch B."/>
            <person name="Kono T."/>
            <person name="Mallez S."/>
            <person name="Becker A."/>
            <person name="Gohl D.M."/>
            <person name="Silverstein K.A.T."/>
            <person name="Koren S."/>
            <person name="Bechman K.B."/>
            <person name="Herman A."/>
            <person name="Abrahante J.E."/>
            <person name="Garbe J."/>
        </authorList>
    </citation>
    <scope>NUCLEOTIDE SEQUENCE</scope>
    <source>
        <strain evidence="7">Duluth1</strain>
        <tissue evidence="7">Whole animal</tissue>
    </source>
</reference>
<evidence type="ECO:0000256" key="5">
    <source>
        <dbReference type="RuleBase" id="RU367091"/>
    </source>
</evidence>
<evidence type="ECO:0000256" key="1">
    <source>
        <dbReference type="ARBA" id="ARBA00010361"/>
    </source>
</evidence>
<dbReference type="SMART" id="SM00028">
    <property type="entry name" value="TPR"/>
    <property type="match status" value="3"/>
</dbReference>
<dbReference type="Gene3D" id="1.25.40.10">
    <property type="entry name" value="Tetratricopeptide repeat domain"/>
    <property type="match status" value="1"/>
</dbReference>
<dbReference type="InterPro" id="IPR039856">
    <property type="entry name" value="EMC2-like"/>
</dbReference>
<dbReference type="InterPro" id="IPR055217">
    <property type="entry name" value="TPR_EMC2"/>
</dbReference>
<reference evidence="7" key="1">
    <citation type="journal article" date="2019" name="bioRxiv">
        <title>The Genome of the Zebra Mussel, Dreissena polymorpha: A Resource for Invasive Species Research.</title>
        <authorList>
            <person name="McCartney M.A."/>
            <person name="Auch B."/>
            <person name="Kono T."/>
            <person name="Mallez S."/>
            <person name="Zhang Y."/>
            <person name="Obille A."/>
            <person name="Becker A."/>
            <person name="Abrahante J.E."/>
            <person name="Garbe J."/>
            <person name="Badalamenti J.P."/>
            <person name="Herman A."/>
            <person name="Mangelson H."/>
            <person name="Liachko I."/>
            <person name="Sullivan S."/>
            <person name="Sone E.D."/>
            <person name="Koren S."/>
            <person name="Silverstein K.A.T."/>
            <person name="Beckman K.B."/>
            <person name="Gohl D.M."/>
        </authorList>
    </citation>
    <scope>NUCLEOTIDE SEQUENCE</scope>
    <source>
        <strain evidence="7">Duluth1</strain>
        <tissue evidence="7">Whole animal</tissue>
    </source>
</reference>
<organism evidence="7 8">
    <name type="scientific">Dreissena polymorpha</name>
    <name type="common">Zebra mussel</name>
    <name type="synonym">Mytilus polymorpha</name>
    <dbReference type="NCBI Taxonomy" id="45954"/>
    <lineage>
        <taxon>Eukaryota</taxon>
        <taxon>Metazoa</taxon>
        <taxon>Spiralia</taxon>
        <taxon>Lophotrochozoa</taxon>
        <taxon>Mollusca</taxon>
        <taxon>Bivalvia</taxon>
        <taxon>Autobranchia</taxon>
        <taxon>Heteroconchia</taxon>
        <taxon>Euheterodonta</taxon>
        <taxon>Imparidentia</taxon>
        <taxon>Neoheterodontei</taxon>
        <taxon>Myida</taxon>
        <taxon>Dreissenoidea</taxon>
        <taxon>Dreissenidae</taxon>
        <taxon>Dreissena</taxon>
    </lineage>
</organism>
<comment type="similarity">
    <text evidence="1 5">Belongs to the EMC2 family.</text>
</comment>
<keyword evidence="5" id="KW-0472">Membrane</keyword>
<keyword evidence="2" id="KW-0677">Repeat</keyword>
<dbReference type="SUPFAM" id="SSF48452">
    <property type="entry name" value="TPR-like"/>
    <property type="match status" value="1"/>
</dbReference>
<keyword evidence="8" id="KW-1185">Reference proteome</keyword>
<evidence type="ECO:0000313" key="7">
    <source>
        <dbReference type="EMBL" id="KAH3712333.1"/>
    </source>
</evidence>
<gene>
    <name evidence="7" type="ORF">DPMN_072030</name>
</gene>
<evidence type="ECO:0000256" key="3">
    <source>
        <dbReference type="ARBA" id="ARBA00022803"/>
    </source>
</evidence>
<dbReference type="PANTHER" id="PTHR12760">
    <property type="entry name" value="TETRATRICOPEPTIDE REPEAT PROTEIN"/>
    <property type="match status" value="1"/>
</dbReference>
<comment type="function">
    <text evidence="5">Part of the endoplasmic reticulum membrane protein complex (EMC) that enables the energy-independent insertion into endoplasmic reticulum membranes of newly synthesized membrane proteins.</text>
</comment>